<feature type="region of interest" description="Disordered" evidence="3">
    <location>
        <begin position="674"/>
        <end position="717"/>
    </location>
</feature>
<dbReference type="SMART" id="SM00066">
    <property type="entry name" value="GAL4"/>
    <property type="match status" value="1"/>
</dbReference>
<dbReference type="Pfam" id="PF00172">
    <property type="entry name" value="Zn_clus"/>
    <property type="match status" value="1"/>
</dbReference>
<feature type="compositionally biased region" description="Low complexity" evidence="3">
    <location>
        <begin position="117"/>
        <end position="126"/>
    </location>
</feature>
<dbReference type="SUPFAM" id="SSF57701">
    <property type="entry name" value="Zn2/Cys6 DNA-binding domain"/>
    <property type="match status" value="1"/>
</dbReference>
<dbReference type="PROSITE" id="PS00463">
    <property type="entry name" value="ZN2_CY6_FUNGAL_1"/>
    <property type="match status" value="1"/>
</dbReference>
<feature type="region of interest" description="Disordered" evidence="3">
    <location>
        <begin position="1"/>
        <end position="22"/>
    </location>
</feature>
<evidence type="ECO:0000259" key="4">
    <source>
        <dbReference type="PROSITE" id="PS50048"/>
    </source>
</evidence>
<dbReference type="Pfam" id="PF03902">
    <property type="entry name" value="Gal4_dimer"/>
    <property type="match status" value="1"/>
</dbReference>
<dbReference type="GO" id="GO:0000981">
    <property type="term" value="F:DNA-binding transcription factor activity, RNA polymerase II-specific"/>
    <property type="evidence" value="ECO:0007669"/>
    <property type="project" value="InterPro"/>
</dbReference>
<organism evidence="5 6">
    <name type="scientific">Armillaria luteobubalina</name>
    <dbReference type="NCBI Taxonomy" id="153913"/>
    <lineage>
        <taxon>Eukaryota</taxon>
        <taxon>Fungi</taxon>
        <taxon>Dikarya</taxon>
        <taxon>Basidiomycota</taxon>
        <taxon>Agaricomycotina</taxon>
        <taxon>Agaricomycetes</taxon>
        <taxon>Agaricomycetidae</taxon>
        <taxon>Agaricales</taxon>
        <taxon>Marasmiineae</taxon>
        <taxon>Physalacriaceae</taxon>
        <taxon>Armillaria</taxon>
    </lineage>
</organism>
<keyword evidence="6" id="KW-1185">Reference proteome</keyword>
<dbReference type="Pfam" id="PF04082">
    <property type="entry name" value="Fungal_trans"/>
    <property type="match status" value="1"/>
</dbReference>
<evidence type="ECO:0000313" key="6">
    <source>
        <dbReference type="Proteomes" id="UP001175228"/>
    </source>
</evidence>
<feature type="compositionally biased region" description="Polar residues" evidence="3">
    <location>
        <begin position="127"/>
        <end position="139"/>
    </location>
</feature>
<gene>
    <name evidence="5" type="ORF">EDD18DRAFT_1127769</name>
</gene>
<evidence type="ECO:0000256" key="1">
    <source>
        <dbReference type="ARBA" id="ARBA00022723"/>
    </source>
</evidence>
<dbReference type="CDD" id="cd00067">
    <property type="entry name" value="GAL4"/>
    <property type="match status" value="1"/>
</dbReference>
<evidence type="ECO:0000313" key="5">
    <source>
        <dbReference type="EMBL" id="KAK0505109.1"/>
    </source>
</evidence>
<protein>
    <submittedName>
        <fullName evidence="5">Fungal-specific transcription factor domain-containing protein</fullName>
    </submittedName>
</protein>
<keyword evidence="1" id="KW-0479">Metal-binding</keyword>
<dbReference type="CDD" id="cd12148">
    <property type="entry name" value="fungal_TF_MHR"/>
    <property type="match status" value="1"/>
</dbReference>
<dbReference type="InterPro" id="IPR005600">
    <property type="entry name" value="Gal4_dimer_dom"/>
</dbReference>
<dbReference type="InterPro" id="IPR007219">
    <property type="entry name" value="XnlR_reg_dom"/>
</dbReference>
<dbReference type="PANTHER" id="PTHR46910">
    <property type="entry name" value="TRANSCRIPTION FACTOR PDR1"/>
    <property type="match status" value="1"/>
</dbReference>
<dbReference type="PROSITE" id="PS50048">
    <property type="entry name" value="ZN2_CY6_FUNGAL_2"/>
    <property type="match status" value="1"/>
</dbReference>
<comment type="caution">
    <text evidence="5">The sequence shown here is derived from an EMBL/GenBank/DDBJ whole genome shotgun (WGS) entry which is preliminary data.</text>
</comment>
<reference evidence="5" key="1">
    <citation type="submission" date="2023-06" db="EMBL/GenBank/DDBJ databases">
        <authorList>
            <consortium name="Lawrence Berkeley National Laboratory"/>
            <person name="Ahrendt S."/>
            <person name="Sahu N."/>
            <person name="Indic B."/>
            <person name="Wong-Bajracharya J."/>
            <person name="Merenyi Z."/>
            <person name="Ke H.-M."/>
            <person name="Monk M."/>
            <person name="Kocsube S."/>
            <person name="Drula E."/>
            <person name="Lipzen A."/>
            <person name="Balint B."/>
            <person name="Henrissat B."/>
            <person name="Andreopoulos B."/>
            <person name="Martin F.M."/>
            <person name="Harder C.B."/>
            <person name="Rigling D."/>
            <person name="Ford K.L."/>
            <person name="Foster G.D."/>
            <person name="Pangilinan J."/>
            <person name="Papanicolaou A."/>
            <person name="Barry K."/>
            <person name="LaButti K."/>
            <person name="Viragh M."/>
            <person name="Koriabine M."/>
            <person name="Yan M."/>
            <person name="Riley R."/>
            <person name="Champramary S."/>
            <person name="Plett K.L."/>
            <person name="Tsai I.J."/>
            <person name="Slot J."/>
            <person name="Sipos G."/>
            <person name="Plett J."/>
            <person name="Nagy L.G."/>
            <person name="Grigoriev I.V."/>
        </authorList>
    </citation>
    <scope>NUCLEOTIDE SEQUENCE</scope>
    <source>
        <strain evidence="5">HWK02</strain>
    </source>
</reference>
<dbReference type="GO" id="GO:0006351">
    <property type="term" value="P:DNA-templated transcription"/>
    <property type="evidence" value="ECO:0007669"/>
    <property type="project" value="InterPro"/>
</dbReference>
<dbReference type="AlphaFoldDB" id="A0AA39UZU5"/>
<sequence>MCSSNDGDEHQNELELEDASPVAKRRKMQRACDICRRKKIKCEGGRMPDVKCSNCASYNLDCTYIEASKKRRHPKGYIETLENKLAKMESLLHKFMPNADIDEELTQADGDAKESPAAGASGSKGSTEQSMSTLHSPSPSAIIPPRMEPGNFSEDPIADDEDIQHVALTNTLKSFDMDAAEVRFFGKSSGPALAQTAFEFRQELGEGNIMAAELKDKFRIMSSRRAEFWSNSIRSLNYDEIDLQPTNYSFPEPDLLDYLVRLYFVHQNVFWPLLHRPTFERSLAAGLHHTDSEFGALVLLVCAVGSRYSDDPRVKADDTDKESKTRHLNGWKWFIQVHRVHMSLLRPPNLCDLQKCALSVFYVQGCAAPHASWTLVGTGIRMAQDLGAHRRHSRPGQPRNAEEELLKRAFWVIVSLDRVISLSLGRPCAIQDEDIDAEFPVDCDDEYWEHPDPEQAFVQPPNKPSLLSFFVSYLALNRILALCLRTVYSLNRSKTLFVFVGKWKQDLVAELDSFLNKWVDSVPEHIRWDPHRENQIFFNQSVFLYCSHYHLQILIHRPFIPLPGKSSPLAFPSLAICTNAARAISHILDCQLRRPESPMNHCAMSIFSAAIVLLLNIWSGRRSGISFDEKKELSDVHKCMKTLQIFEKQWPFAGRLWDILYELASVGELPLPHPGVSPSNKREHDSDSPLSVASPPTDYSDIDATNSGSRPIKSNRRVSATYQQDFMTSSDVYPLHSSTSAHQQYPNYPNSMFTSFAMSQPSSSSSSLSGAVQSFSDDSWFAPNTMSSSHYQPIHGQDPSSSQHMFGIPSNEITPLNDGFYDQAQYHHLFNPPVDSIPDPIVMTTGEQLAHMGMADNFSQPLVNAETLAMWPTGFELDEWGKYLTNVSELTHSGSGY</sequence>
<proteinExistence type="predicted"/>
<dbReference type="InterPro" id="IPR001138">
    <property type="entry name" value="Zn2Cys6_DnaBD"/>
</dbReference>
<dbReference type="InterPro" id="IPR050987">
    <property type="entry name" value="AtrR-like"/>
</dbReference>
<dbReference type="SMART" id="SM00906">
    <property type="entry name" value="Fungal_trans"/>
    <property type="match status" value="1"/>
</dbReference>
<dbReference type="InterPro" id="IPR036864">
    <property type="entry name" value="Zn2-C6_fun-type_DNA-bd_sf"/>
</dbReference>
<evidence type="ECO:0000256" key="3">
    <source>
        <dbReference type="SAM" id="MobiDB-lite"/>
    </source>
</evidence>
<dbReference type="EMBL" id="JAUEPU010000002">
    <property type="protein sequence ID" value="KAK0505109.1"/>
    <property type="molecule type" value="Genomic_DNA"/>
</dbReference>
<keyword evidence="2" id="KW-0539">Nucleus</keyword>
<dbReference type="Gene3D" id="4.10.240.10">
    <property type="entry name" value="Zn(2)-C6 fungal-type DNA-binding domain"/>
    <property type="match status" value="1"/>
</dbReference>
<feature type="region of interest" description="Disordered" evidence="3">
    <location>
        <begin position="109"/>
        <end position="153"/>
    </location>
</feature>
<dbReference type="GO" id="GO:0008270">
    <property type="term" value="F:zinc ion binding"/>
    <property type="evidence" value="ECO:0007669"/>
    <property type="project" value="InterPro"/>
</dbReference>
<accession>A0AA39UZU5</accession>
<dbReference type="GO" id="GO:0003677">
    <property type="term" value="F:DNA binding"/>
    <property type="evidence" value="ECO:0007669"/>
    <property type="project" value="InterPro"/>
</dbReference>
<feature type="domain" description="Zn(2)-C6 fungal-type" evidence="4">
    <location>
        <begin position="31"/>
        <end position="64"/>
    </location>
</feature>
<dbReference type="Proteomes" id="UP001175228">
    <property type="component" value="Unassembled WGS sequence"/>
</dbReference>
<dbReference type="CDD" id="cd15486">
    <property type="entry name" value="ZIP_Sip4"/>
    <property type="match status" value="1"/>
</dbReference>
<evidence type="ECO:0000256" key="2">
    <source>
        <dbReference type="ARBA" id="ARBA00023242"/>
    </source>
</evidence>
<dbReference type="PANTHER" id="PTHR46910:SF38">
    <property type="entry name" value="ZN(2)-C6 FUNGAL-TYPE DOMAIN-CONTAINING PROTEIN"/>
    <property type="match status" value="1"/>
</dbReference>
<name>A0AA39UZU5_9AGAR</name>